<dbReference type="Proteomes" id="UP001185069">
    <property type="component" value="Unassembled WGS sequence"/>
</dbReference>
<reference evidence="3 4" key="1">
    <citation type="submission" date="2023-07" db="EMBL/GenBank/DDBJ databases">
        <title>Sequencing the genomes of 1000 actinobacteria strains.</title>
        <authorList>
            <person name="Klenk H.-P."/>
        </authorList>
    </citation>
    <scope>NUCLEOTIDE SEQUENCE [LARGE SCALE GENOMIC DNA]</scope>
    <source>
        <strain evidence="3 4">DSM 14555</strain>
    </source>
</reference>
<evidence type="ECO:0000259" key="2">
    <source>
        <dbReference type="Pfam" id="PF08751"/>
    </source>
</evidence>
<gene>
    <name evidence="3" type="ORF">JOE69_000679</name>
</gene>
<dbReference type="CDD" id="cd18809">
    <property type="entry name" value="SF1_C_RecD"/>
    <property type="match status" value="1"/>
</dbReference>
<dbReference type="InterPro" id="IPR027417">
    <property type="entry name" value="P-loop_NTPase"/>
</dbReference>
<dbReference type="Pfam" id="PF08751">
    <property type="entry name" value="TrwC"/>
    <property type="match status" value="1"/>
</dbReference>
<sequence>MVMTIRVMSSGRGYEYLLKSVVAGDGDRDMGTALTRYYTETGSPPGLWLGAGLTSLDTGQGPALADGDQVTEEQLARLLGDGVHPVTGAPLGLRYPRLQPPRERIATRVAKLDASLTGGHRDEAIDRIRAEELAKKPRTAVAGFDLTFSPPKSLSAIWGVADAGTQSLIAQAHHAAMRDTLAHLEQRVAATRVGHGGIARMPVVGVIATAFDHYDSRAADPQLHTHLVVSNKVQGEDGHWRSLDSRTLHRATVALSASYNAFLTDHTARLLDVVWVPVDRGKDRNTGWEIEGVPAGLLAEFSRRTTGGGDDGAGIAEATQRLIDDFVAEYGRTPSRTTVAKLRQQATLETRPEKDPHSLAELTAQWRERATAVLGEDATTWAAHLLARGAGQVRLRADDLNAGQVESIAAVVLMEVANRRATWGRWNLHAEAMRQLMGLRFVSTRDRITALDQIVQHAEAHSLRLTPDYDRPVPDTYMRTDGTNRFQPADQIAYSSQDILDAETRLLQHAEAEDAPRLTARLVSRHVTRKIGGVALAPDQAAAITAIAGSGLTLDLLVGPAGAGKTTALRALHRAWTAAHGRDSVIGLAPSAAAAEVLGDSLGVRAENTAKFLWEHGIGRWSLQAGQLVLIDEASLAGTLALDRITAHAAEVGAKVVLIGDWAQLSAIETGGAFGMLVRHRHGVPELTDVRRFTNEWEKTASLALRRGEPGVLDVYDEQGRLHGGGLDQMLDVLYAAWQEDRAAGLSTLMIAGNGEAVAELNQRARADLIDAGHVDAEGVLLHDGTTAGVGDLVVTRLNDRTLSTGRSWVKNGDRWHVAHRYDDGSLAVRRVGKGDGPHGKALVLPAGYVADEVELGYAATAHRAQGSTVDTAHALIDPEKASRELFYVAMTRGRARNEAYVIQPDPHEVEPHLDPPEEKTVTGHLARVLARSDADPSATETLAREVDRHASLATLLDEFDLLAREARAERWAVLLDVAPFPEDVADDVFTSPYYEHLEGALARHEAAGHDVNATLTSLAPTISLGEEQADPAARLATALDSATMNLAAGRGKRPRRVAGLIPIPDAPAPDDVQAALDARRVLIEIAARRSAQHALRSAEAWTSKLRPPSDQRAQNAWLERVATVALYRSRYEIAGSAPLGNPKDITKAQQAAEYRIAYAALRRAQSRSERATHTMPHRQQPQASPSRSL</sequence>
<dbReference type="Gene3D" id="3.40.50.300">
    <property type="entry name" value="P-loop containing nucleotide triphosphate hydrolases"/>
    <property type="match status" value="2"/>
</dbReference>
<comment type="caution">
    <text evidence="3">The sequence shown here is derived from an EMBL/GenBank/DDBJ whole genome shotgun (WGS) entry which is preliminary data.</text>
</comment>
<feature type="compositionally biased region" description="Polar residues" evidence="1">
    <location>
        <begin position="1178"/>
        <end position="1190"/>
    </location>
</feature>
<dbReference type="InterPro" id="IPR014862">
    <property type="entry name" value="TrwC"/>
</dbReference>
<dbReference type="NCBIfam" id="NF041492">
    <property type="entry name" value="MobF"/>
    <property type="match status" value="1"/>
</dbReference>
<name>A0ABU1J9A0_9MICC</name>
<protein>
    <submittedName>
        <fullName evidence="3">Conjugative relaxase-like TrwC/TraI family protein</fullName>
    </submittedName>
</protein>
<accession>A0ABU1J9A0</accession>
<organism evidence="3 4">
    <name type="scientific">Arthrobacter russicus</name>
    <dbReference type="NCBI Taxonomy" id="172040"/>
    <lineage>
        <taxon>Bacteria</taxon>
        <taxon>Bacillati</taxon>
        <taxon>Actinomycetota</taxon>
        <taxon>Actinomycetes</taxon>
        <taxon>Micrococcales</taxon>
        <taxon>Micrococcaceae</taxon>
        <taxon>Arthrobacter</taxon>
    </lineage>
</organism>
<evidence type="ECO:0000313" key="3">
    <source>
        <dbReference type="EMBL" id="MDR6268441.1"/>
    </source>
</evidence>
<dbReference type="EMBL" id="JAVDQF010000001">
    <property type="protein sequence ID" value="MDR6268441.1"/>
    <property type="molecule type" value="Genomic_DNA"/>
</dbReference>
<evidence type="ECO:0000256" key="1">
    <source>
        <dbReference type="SAM" id="MobiDB-lite"/>
    </source>
</evidence>
<dbReference type="SUPFAM" id="SSF52540">
    <property type="entry name" value="P-loop containing nucleoside triphosphate hydrolases"/>
    <property type="match status" value="2"/>
</dbReference>
<feature type="domain" description="TrwC relaxase" evidence="2">
    <location>
        <begin position="11"/>
        <end position="372"/>
    </location>
</feature>
<evidence type="ECO:0000313" key="4">
    <source>
        <dbReference type="Proteomes" id="UP001185069"/>
    </source>
</evidence>
<keyword evidence="4" id="KW-1185">Reference proteome</keyword>
<dbReference type="SUPFAM" id="SSF55464">
    <property type="entry name" value="Origin of replication-binding domain, RBD-like"/>
    <property type="match status" value="1"/>
</dbReference>
<feature type="region of interest" description="Disordered" evidence="1">
    <location>
        <begin position="1165"/>
        <end position="1190"/>
    </location>
</feature>
<dbReference type="Pfam" id="PF13604">
    <property type="entry name" value="AAA_30"/>
    <property type="match status" value="1"/>
</dbReference>
<proteinExistence type="predicted"/>